<keyword evidence="3" id="KW-1185">Reference proteome</keyword>
<reference evidence="2" key="1">
    <citation type="journal article" date="2014" name="Int. J. Syst. Evol. Microbiol.">
        <title>Complete genome sequence of Corynebacterium casei LMG S-19264T (=DSM 44701T), isolated from a smear-ripened cheese.</title>
        <authorList>
            <consortium name="US DOE Joint Genome Institute (JGI-PGF)"/>
            <person name="Walter F."/>
            <person name="Albersmeier A."/>
            <person name="Kalinowski J."/>
            <person name="Ruckert C."/>
        </authorList>
    </citation>
    <scope>NUCLEOTIDE SEQUENCE</scope>
    <source>
        <strain evidence="2">KCTC 32422</strain>
    </source>
</reference>
<proteinExistence type="predicted"/>
<evidence type="ECO:0008006" key="4">
    <source>
        <dbReference type="Google" id="ProtNLM"/>
    </source>
</evidence>
<feature type="signal peptide" evidence="1">
    <location>
        <begin position="1"/>
        <end position="27"/>
    </location>
</feature>
<evidence type="ECO:0000313" key="3">
    <source>
        <dbReference type="Proteomes" id="UP000634139"/>
    </source>
</evidence>
<evidence type="ECO:0000256" key="1">
    <source>
        <dbReference type="SAM" id="SignalP"/>
    </source>
</evidence>
<keyword evidence="1" id="KW-0732">Signal</keyword>
<evidence type="ECO:0000313" key="2">
    <source>
        <dbReference type="EMBL" id="GHA06306.1"/>
    </source>
</evidence>
<protein>
    <recommendedName>
        <fullName evidence="4">DUF2059 domain-containing protein</fullName>
    </recommendedName>
</protein>
<feature type="chain" id="PRO_5037318082" description="DUF2059 domain-containing protein" evidence="1">
    <location>
        <begin position="28"/>
        <end position="228"/>
    </location>
</feature>
<comment type="caution">
    <text evidence="2">The sequence shown here is derived from an EMBL/GenBank/DDBJ whole genome shotgun (WGS) entry which is preliminary data.</text>
</comment>
<dbReference type="EMBL" id="BMZD01000010">
    <property type="protein sequence ID" value="GHA06306.1"/>
    <property type="molecule type" value="Genomic_DNA"/>
</dbReference>
<dbReference type="AlphaFoldDB" id="A0A918RNP4"/>
<accession>A0A918RNP4</accession>
<name>A0A918RNP4_9SPHN</name>
<gene>
    <name evidence="2" type="ORF">GCM10011617_28890</name>
</gene>
<organism evidence="2 3">
    <name type="scientific">Novosphingobium arvoryzae</name>
    <dbReference type="NCBI Taxonomy" id="1256514"/>
    <lineage>
        <taxon>Bacteria</taxon>
        <taxon>Pseudomonadati</taxon>
        <taxon>Pseudomonadota</taxon>
        <taxon>Alphaproteobacteria</taxon>
        <taxon>Sphingomonadales</taxon>
        <taxon>Sphingomonadaceae</taxon>
        <taxon>Novosphingobium</taxon>
    </lineage>
</organism>
<sequence>MAAAHLAAAHLAAVLLALAPLPALANAAPLALTGPLAAAVGQTAATPGIDADEAAAIMAAIMAGSASNPATAINAEEQALLQALSKARAPFPVTLDGRPATIGPLQPEAARFMDLIFRGNPNAGAQLQAGNPELQLHLARLYGLPDQGSVNQARMLMATDLMQAWRNSTVGNSYEPLRQKLGSANRLYEAAAPATRKSGRRLLFSAMDLVDRQANDSVPDFLYQWLKN</sequence>
<dbReference type="Proteomes" id="UP000634139">
    <property type="component" value="Unassembled WGS sequence"/>
</dbReference>
<reference evidence="2" key="2">
    <citation type="submission" date="2020-09" db="EMBL/GenBank/DDBJ databases">
        <authorList>
            <person name="Sun Q."/>
            <person name="Kim S."/>
        </authorList>
    </citation>
    <scope>NUCLEOTIDE SEQUENCE</scope>
    <source>
        <strain evidence="2">KCTC 32422</strain>
    </source>
</reference>